<evidence type="ECO:0000313" key="2">
    <source>
        <dbReference type="Proteomes" id="UP000235803"/>
    </source>
</evidence>
<proteinExistence type="predicted"/>
<reference evidence="1 2" key="1">
    <citation type="submission" date="2018-01" db="EMBL/GenBank/DDBJ databases">
        <title>Halomonas endophytica sp. nov., isolated from storage liquid in the stems of Populus euphratica.</title>
        <authorList>
            <person name="Chen C."/>
        </authorList>
    </citation>
    <scope>NUCLEOTIDE SEQUENCE [LARGE SCALE GENOMIC DNA]</scope>
    <source>
        <strain evidence="1 2">MC28</strain>
    </source>
</reference>
<gene>
    <name evidence="1" type="ORF">C1H69_17915</name>
</gene>
<dbReference type="RefSeq" id="WP_102654742.1">
    <property type="nucleotide sequence ID" value="NZ_PNRF01000037.1"/>
</dbReference>
<dbReference type="OrthoDB" id="501208at2"/>
<dbReference type="AlphaFoldDB" id="A0A2N7TYF0"/>
<sequence>MRPSSPSYIADFDSATGMLRATSNYLHGQDFPALGKGHAMGWFVQSANLLPQAAREQVYAIGGVTEGHAPGKLDQVDAEKVAEWITARYPQRRYQAVMIGSASGALTHLSAAFDIPWLPQTFFVPVRHLSGDNDDPVDAMEFGRRYGPRLLEANPDLQLHHMHDGNQDRLMVEYMDYFRVKRLTLGRAYERFLEANLEAGGTILVTECQRKWPTTRIGERHFFQHGALGGATEEEFLHGSERVEEYLERYDSSVRRWPSPEPDGESPEAEWGFEEALRDDILRFAARRGYKVKRLVFTEPDDISPLVADFYRDWYRERGLKANRVLVESFIMLEPYWALRTGSVPFWMKFNMDPSVDTIESYLDSRDPFDEINLMLFNNGVEAVGFPQIDRWKQVLERARKQGQFIGVSEDLHPRDFGSLGRYYIETRQKIKARYPLPGPLPLQRLIDYTYRHRGKYEAELLDA</sequence>
<dbReference type="EMBL" id="PNRF01000037">
    <property type="protein sequence ID" value="PMR73220.1"/>
    <property type="molecule type" value="Genomic_DNA"/>
</dbReference>
<protein>
    <submittedName>
        <fullName evidence="1">Uncharacterized protein</fullName>
    </submittedName>
</protein>
<dbReference type="Proteomes" id="UP000235803">
    <property type="component" value="Unassembled WGS sequence"/>
</dbReference>
<evidence type="ECO:0000313" key="1">
    <source>
        <dbReference type="EMBL" id="PMR73220.1"/>
    </source>
</evidence>
<comment type="caution">
    <text evidence="1">The sequence shown here is derived from an EMBL/GenBank/DDBJ whole genome shotgun (WGS) entry which is preliminary data.</text>
</comment>
<organism evidence="1 2">
    <name type="scientific">Billgrantia endophytica</name>
    <dbReference type="NCBI Taxonomy" id="2033802"/>
    <lineage>
        <taxon>Bacteria</taxon>
        <taxon>Pseudomonadati</taxon>
        <taxon>Pseudomonadota</taxon>
        <taxon>Gammaproteobacteria</taxon>
        <taxon>Oceanospirillales</taxon>
        <taxon>Halomonadaceae</taxon>
        <taxon>Billgrantia</taxon>
    </lineage>
</organism>
<keyword evidence="2" id="KW-1185">Reference proteome</keyword>
<accession>A0A2N7TYF0</accession>
<name>A0A2N7TYF0_9GAMM</name>